<evidence type="ECO:0000313" key="2">
    <source>
        <dbReference type="Proteomes" id="UP000807716"/>
    </source>
</evidence>
<dbReference type="AlphaFoldDB" id="A0A9P6UCG6"/>
<reference evidence="1" key="1">
    <citation type="journal article" date="2020" name="Fungal Divers.">
        <title>Resolving the Mortierellaceae phylogeny through synthesis of multi-gene phylogenetics and phylogenomics.</title>
        <authorList>
            <person name="Vandepol N."/>
            <person name="Liber J."/>
            <person name="Desiro A."/>
            <person name="Na H."/>
            <person name="Kennedy M."/>
            <person name="Barry K."/>
            <person name="Grigoriev I.V."/>
            <person name="Miller A.N."/>
            <person name="O'Donnell K."/>
            <person name="Stajich J.E."/>
            <person name="Bonito G."/>
        </authorList>
    </citation>
    <scope>NUCLEOTIDE SEQUENCE</scope>
    <source>
        <strain evidence="1">BC1065</strain>
    </source>
</reference>
<dbReference type="InterPro" id="IPR032675">
    <property type="entry name" value="LRR_dom_sf"/>
</dbReference>
<evidence type="ECO:0008006" key="3">
    <source>
        <dbReference type="Google" id="ProtNLM"/>
    </source>
</evidence>
<proteinExistence type="predicted"/>
<dbReference type="OrthoDB" id="2444110at2759"/>
<organism evidence="1 2">
    <name type="scientific">Actinomortierella ambigua</name>
    <dbReference type="NCBI Taxonomy" id="1343610"/>
    <lineage>
        <taxon>Eukaryota</taxon>
        <taxon>Fungi</taxon>
        <taxon>Fungi incertae sedis</taxon>
        <taxon>Mucoromycota</taxon>
        <taxon>Mortierellomycotina</taxon>
        <taxon>Mortierellomycetes</taxon>
        <taxon>Mortierellales</taxon>
        <taxon>Mortierellaceae</taxon>
        <taxon>Actinomortierella</taxon>
    </lineage>
</organism>
<dbReference type="Gene3D" id="3.80.10.10">
    <property type="entry name" value="Ribonuclease Inhibitor"/>
    <property type="match status" value="1"/>
</dbReference>
<gene>
    <name evidence="1" type="ORF">DFQ27_000062</name>
</gene>
<comment type="caution">
    <text evidence="1">The sequence shown here is derived from an EMBL/GenBank/DDBJ whole genome shotgun (WGS) entry which is preliminary data.</text>
</comment>
<dbReference type="Proteomes" id="UP000807716">
    <property type="component" value="Unassembled WGS sequence"/>
</dbReference>
<dbReference type="SUPFAM" id="SSF52047">
    <property type="entry name" value="RNI-like"/>
    <property type="match status" value="1"/>
</dbReference>
<dbReference type="EMBL" id="JAAAJB010000001">
    <property type="protein sequence ID" value="KAG0270711.1"/>
    <property type="molecule type" value="Genomic_DNA"/>
</dbReference>
<evidence type="ECO:0000313" key="1">
    <source>
        <dbReference type="EMBL" id="KAG0270711.1"/>
    </source>
</evidence>
<sequence length="586" mass="65756">MPIEDLITLPHVAKGIALYSSRTTLSCCSQVSKAFYQAFTPHLWLHVERSSYEPSPVNHRALSKYGRYIRSANLRLETDILSFAEFCPNLTSLASPSGRLNWKRLAVEVSPQIPKIERLRLRYNREYPGFADFLTPLKNLRSLVLQYDEHDFPATRMATILTHCHRQDIRLELFEMRGTVVGDRSTVFGQEQHGQEQHASVINSNDALVALNLDDAHLLNSSSSGGGGIEVPATLKSFLFKDLKHHLSFNQHAADLVLATIQQCPALQEISLPELDASQLSQIYDWLSLRKQQRQSPTLLTAIHFGSWTRGPDLAQTDKSLADLVLLLPQNTLRQLTFRSGYIGTQLLKAILNHHARSIEVLDIGGGSNVTQMTSSLARAFLSQCPSLTVFKVGQGVTSSILSGQDAMNDGLPWACQHLEVLQLSIGGFCLQSNNDDEEGPEGQGIVPCQTHDACLAQERQVMQQLGRLRSLYELDTSLYPRLYPAVQDPPGARIDETGEPPHLAWTIAAGLDLLAPLKDLKLFRCYGVEHKTLVEDVKWMKRHWPKLQDLSCGWDQGLFGQEISDWLQRNWVGVYEHMALLNWLE</sequence>
<keyword evidence="2" id="KW-1185">Reference proteome</keyword>
<name>A0A9P6UCG6_9FUNG</name>
<protein>
    <recommendedName>
        <fullName evidence="3">F-box domain-containing protein</fullName>
    </recommendedName>
</protein>
<accession>A0A9P6UCG6</accession>